<organism evidence="2 3">
    <name type="scientific">Prorocentrum cordatum</name>
    <dbReference type="NCBI Taxonomy" id="2364126"/>
    <lineage>
        <taxon>Eukaryota</taxon>
        <taxon>Sar</taxon>
        <taxon>Alveolata</taxon>
        <taxon>Dinophyceae</taxon>
        <taxon>Prorocentrales</taxon>
        <taxon>Prorocentraceae</taxon>
        <taxon>Prorocentrum</taxon>
    </lineage>
</organism>
<proteinExistence type="predicted"/>
<feature type="non-terminal residue" evidence="2">
    <location>
        <position position="262"/>
    </location>
</feature>
<reference evidence="2" key="1">
    <citation type="submission" date="2023-10" db="EMBL/GenBank/DDBJ databases">
        <authorList>
            <person name="Chen Y."/>
            <person name="Shah S."/>
            <person name="Dougan E. K."/>
            <person name="Thang M."/>
            <person name="Chan C."/>
        </authorList>
    </citation>
    <scope>NUCLEOTIDE SEQUENCE [LARGE SCALE GENOMIC DNA]</scope>
</reference>
<evidence type="ECO:0000313" key="3">
    <source>
        <dbReference type="Proteomes" id="UP001189429"/>
    </source>
</evidence>
<feature type="non-terminal residue" evidence="2">
    <location>
        <position position="1"/>
    </location>
</feature>
<gene>
    <name evidence="2" type="ORF">PCOR1329_LOCUS31093</name>
</gene>
<evidence type="ECO:0000256" key="1">
    <source>
        <dbReference type="SAM" id="Coils"/>
    </source>
</evidence>
<sequence length="262" mass="29059">GVAGQPPLPTGPVPNLSLAEAKQLAELSQKAGDSAAFKRYSDLAKHLENAQKPPPAVSPQTKLQQADSAVKKLEKKLEADLARMLRFQNDLEDATTKMHETKAALAKADQDYKNALAECNESAKIGTPNNVSKAQFTPVSLGDLVEGKFDINSFFSSDLLDELSLEYEVTETDRMEFEKRKESLRDGVQKLASDLFKQVVIAAQLGRQKKVKFKSHEPLLRALQLLQPPKLKVIGKLEMFPYPLTANRMQRWRSLLGMSPMG</sequence>
<keyword evidence="3" id="KW-1185">Reference proteome</keyword>
<protein>
    <submittedName>
        <fullName evidence="2">Uncharacterized protein</fullName>
    </submittedName>
</protein>
<feature type="coiled-coil region" evidence="1">
    <location>
        <begin position="63"/>
        <end position="118"/>
    </location>
</feature>
<accession>A0ABN9SNG6</accession>
<keyword evidence="1" id="KW-0175">Coiled coil</keyword>
<dbReference type="Proteomes" id="UP001189429">
    <property type="component" value="Unassembled WGS sequence"/>
</dbReference>
<evidence type="ECO:0000313" key="2">
    <source>
        <dbReference type="EMBL" id="CAK0833373.1"/>
    </source>
</evidence>
<name>A0ABN9SNG6_9DINO</name>
<comment type="caution">
    <text evidence="2">The sequence shown here is derived from an EMBL/GenBank/DDBJ whole genome shotgun (WGS) entry which is preliminary data.</text>
</comment>
<dbReference type="EMBL" id="CAUYUJ010012143">
    <property type="protein sequence ID" value="CAK0833373.1"/>
    <property type="molecule type" value="Genomic_DNA"/>
</dbReference>